<reference evidence="3" key="1">
    <citation type="submission" date="2022-06" db="EMBL/GenBank/DDBJ databases">
        <title>Ornithinimicrobium HY1793.</title>
        <authorList>
            <person name="Huang Y."/>
        </authorList>
    </citation>
    <scope>NUCLEOTIDE SEQUENCE</scope>
    <source>
        <strain evidence="3">HY1793</strain>
    </source>
</reference>
<evidence type="ECO:0000259" key="2">
    <source>
        <dbReference type="Pfam" id="PF07786"/>
    </source>
</evidence>
<feature type="transmembrane region" description="Helical" evidence="1">
    <location>
        <begin position="199"/>
        <end position="219"/>
    </location>
</feature>
<dbReference type="EMBL" id="CP099489">
    <property type="protein sequence ID" value="USQ78900.1"/>
    <property type="molecule type" value="Genomic_DNA"/>
</dbReference>
<feature type="domain" description="Heparan-alpha-glucosaminide N-acetyltransferase catalytic" evidence="2">
    <location>
        <begin position="3"/>
        <end position="195"/>
    </location>
</feature>
<dbReference type="RefSeq" id="WP_252591711.1">
    <property type="nucleotide sequence ID" value="NZ_CP099489.1"/>
</dbReference>
<feature type="transmembrane region" description="Helical" evidence="1">
    <location>
        <begin position="277"/>
        <end position="299"/>
    </location>
</feature>
<feature type="transmembrane region" description="Helical" evidence="1">
    <location>
        <begin position="12"/>
        <end position="29"/>
    </location>
</feature>
<evidence type="ECO:0000313" key="4">
    <source>
        <dbReference type="Proteomes" id="UP001056455"/>
    </source>
</evidence>
<dbReference type="InterPro" id="IPR012429">
    <property type="entry name" value="HGSNAT_cat"/>
</dbReference>
<protein>
    <submittedName>
        <fullName evidence="3">DUF1624 domain-containing protein</fullName>
    </submittedName>
</protein>
<gene>
    <name evidence="3" type="ORF">NF556_14875</name>
</gene>
<feature type="transmembrane region" description="Helical" evidence="1">
    <location>
        <begin position="71"/>
        <end position="90"/>
    </location>
</feature>
<proteinExistence type="predicted"/>
<keyword evidence="1" id="KW-0472">Membrane</keyword>
<feature type="transmembrane region" description="Helical" evidence="1">
    <location>
        <begin position="96"/>
        <end position="113"/>
    </location>
</feature>
<organism evidence="3 4">
    <name type="scientific">Ornithinimicrobium faecis</name>
    <dbReference type="NCBI Taxonomy" id="2934158"/>
    <lineage>
        <taxon>Bacteria</taxon>
        <taxon>Bacillati</taxon>
        <taxon>Actinomycetota</taxon>
        <taxon>Actinomycetes</taxon>
        <taxon>Micrococcales</taxon>
        <taxon>Ornithinimicrobiaceae</taxon>
        <taxon>Ornithinimicrobium</taxon>
    </lineage>
</organism>
<keyword evidence="4" id="KW-1185">Reference proteome</keyword>
<evidence type="ECO:0000256" key="1">
    <source>
        <dbReference type="SAM" id="Phobius"/>
    </source>
</evidence>
<keyword evidence="1" id="KW-1133">Transmembrane helix</keyword>
<name>A0ABY4YQW5_9MICO</name>
<keyword evidence="1" id="KW-0812">Transmembrane</keyword>
<feature type="transmembrane region" description="Helical" evidence="1">
    <location>
        <begin position="35"/>
        <end position="59"/>
    </location>
</feature>
<feature type="transmembrane region" description="Helical" evidence="1">
    <location>
        <begin position="346"/>
        <end position="363"/>
    </location>
</feature>
<feature type="transmembrane region" description="Helical" evidence="1">
    <location>
        <begin position="306"/>
        <end position="326"/>
    </location>
</feature>
<evidence type="ECO:0000313" key="3">
    <source>
        <dbReference type="EMBL" id="USQ78900.1"/>
    </source>
</evidence>
<dbReference type="Proteomes" id="UP001056455">
    <property type="component" value="Chromosome"/>
</dbReference>
<accession>A0ABY4YQW5</accession>
<feature type="transmembrane region" description="Helical" evidence="1">
    <location>
        <begin position="169"/>
        <end position="187"/>
    </location>
</feature>
<dbReference type="Pfam" id="PF07786">
    <property type="entry name" value="HGSNAT_cat"/>
    <property type="match status" value="1"/>
</dbReference>
<feature type="transmembrane region" description="Helical" evidence="1">
    <location>
        <begin position="120"/>
        <end position="138"/>
    </location>
</feature>
<sequence>MGRIIGIDLARCLALLGMITAHLVDSGAGGEVGGWFLVTAGRSSALFAVLAGVSIALVTRSRPDRTPTGSRLALLTRAILVAAIGLVLGIPDSGLAVILTYYGVLFLVALPVITWSAKRLAILAVSWGLISPVVSLALRPHLPASTYDVPTPASLADPLQLLSELTITGYYPVLTWATYLFAGMAIGRLDLRSATVRRWLVVLGGWGGVLALAVDRLALRSDNARASLVATYDRWEPVASWADLDRVLETGLYGTTPTGSWTWLWVWSPHSGSIVDLAHTVGSAMFVIGISLIVVKIVGRRGERPLQVLAGAGAMTLTLYAVHVAVVAAGRGAAMGEDSWALDLRVHLLGVLVVGAIFALCRWRGPLEQFVGEISTAVARARR</sequence>